<evidence type="ECO:0000256" key="3">
    <source>
        <dbReference type="ARBA" id="ARBA00022448"/>
    </source>
</evidence>
<dbReference type="AlphaFoldDB" id="M4VEJ9"/>
<evidence type="ECO:0000256" key="5">
    <source>
        <dbReference type="ARBA" id="ARBA00022989"/>
    </source>
</evidence>
<dbReference type="OrthoDB" id="9814202at2"/>
<organism evidence="10 11">
    <name type="scientific">Micavibrio aeruginosavorus EPB</name>
    <dbReference type="NCBI Taxonomy" id="349215"/>
    <lineage>
        <taxon>Bacteria</taxon>
        <taxon>Pseudomonadati</taxon>
        <taxon>Bdellovibrionota</taxon>
        <taxon>Bdellovibrionia</taxon>
        <taxon>Bdellovibrionales</taxon>
        <taxon>Pseudobdellovibrionaceae</taxon>
        <taxon>Micavibrio</taxon>
    </lineage>
</organism>
<dbReference type="RefSeq" id="WP_015466485.1">
    <property type="nucleotide sequence ID" value="NC_020812.1"/>
</dbReference>
<dbReference type="STRING" id="349215.A11S_83"/>
<dbReference type="Pfam" id="PF00909">
    <property type="entry name" value="Ammonium_transp"/>
    <property type="match status" value="1"/>
</dbReference>
<feature type="transmembrane region" description="Helical" evidence="8">
    <location>
        <begin position="158"/>
        <end position="182"/>
    </location>
</feature>
<evidence type="ECO:0000256" key="1">
    <source>
        <dbReference type="ARBA" id="ARBA00004141"/>
    </source>
</evidence>
<dbReference type="Gene3D" id="1.10.3430.10">
    <property type="entry name" value="Ammonium transporter AmtB like domains"/>
    <property type="match status" value="1"/>
</dbReference>
<evidence type="ECO:0000313" key="11">
    <source>
        <dbReference type="Proteomes" id="UP000011932"/>
    </source>
</evidence>
<keyword evidence="6 8" id="KW-0472">Membrane</keyword>
<comment type="subcellular location">
    <subcellularLocation>
        <location evidence="8">Cell membrane</location>
        <topology evidence="8">Multi-pass membrane protein</topology>
    </subcellularLocation>
    <subcellularLocation>
        <location evidence="1">Membrane</location>
        <topology evidence="1">Multi-pass membrane protein</topology>
    </subcellularLocation>
</comment>
<evidence type="ECO:0000259" key="9">
    <source>
        <dbReference type="Pfam" id="PF00909"/>
    </source>
</evidence>
<dbReference type="PANTHER" id="PTHR43029">
    <property type="entry name" value="AMMONIUM TRANSPORTER MEP2"/>
    <property type="match status" value="1"/>
</dbReference>
<feature type="transmembrane region" description="Helical" evidence="8">
    <location>
        <begin position="313"/>
        <end position="336"/>
    </location>
</feature>
<dbReference type="InterPro" id="IPR001905">
    <property type="entry name" value="Ammonium_transpt"/>
</dbReference>
<dbReference type="PANTHER" id="PTHR43029:SF10">
    <property type="entry name" value="AMMONIUM TRANSPORTER MEP2"/>
    <property type="match status" value="1"/>
</dbReference>
<dbReference type="EMBL" id="CP003538">
    <property type="protein sequence ID" value="AGH96920.1"/>
    <property type="molecule type" value="Genomic_DNA"/>
</dbReference>
<dbReference type="SUPFAM" id="SSF111352">
    <property type="entry name" value="Ammonium transporter"/>
    <property type="match status" value="1"/>
</dbReference>
<dbReference type="GO" id="GO:0005886">
    <property type="term" value="C:plasma membrane"/>
    <property type="evidence" value="ECO:0007669"/>
    <property type="project" value="UniProtKB-SubCell"/>
</dbReference>
<gene>
    <name evidence="10" type="ORF">A11S_83</name>
</gene>
<evidence type="ECO:0000313" key="10">
    <source>
        <dbReference type="EMBL" id="AGH96920.1"/>
    </source>
</evidence>
<dbReference type="Proteomes" id="UP000011932">
    <property type="component" value="Chromosome"/>
</dbReference>
<feature type="transmembrane region" description="Helical" evidence="8">
    <location>
        <begin position="93"/>
        <end position="113"/>
    </location>
</feature>
<dbReference type="InterPro" id="IPR018047">
    <property type="entry name" value="Ammonium_transpt_CS"/>
</dbReference>
<feature type="transmembrane region" description="Helical" evidence="8">
    <location>
        <begin position="282"/>
        <end position="301"/>
    </location>
</feature>
<dbReference type="InterPro" id="IPR024041">
    <property type="entry name" value="NH4_transpt_AmtB-like_dom"/>
</dbReference>
<dbReference type="InterPro" id="IPR002229">
    <property type="entry name" value="RhesusRHD"/>
</dbReference>
<keyword evidence="7 8" id="KW-0924">Ammonia transport</keyword>
<dbReference type="PROSITE" id="PS01219">
    <property type="entry name" value="AMMONIUM_TRANSP"/>
    <property type="match status" value="1"/>
</dbReference>
<proteinExistence type="inferred from homology"/>
<dbReference type="InterPro" id="IPR029020">
    <property type="entry name" value="Ammonium/urea_transptr"/>
</dbReference>
<evidence type="ECO:0000256" key="6">
    <source>
        <dbReference type="ARBA" id="ARBA00023136"/>
    </source>
</evidence>
<comment type="similarity">
    <text evidence="2 8">Belongs to the ammonia transporter channel (TC 1.A.11.2) family.</text>
</comment>
<keyword evidence="3 8" id="KW-0813">Transport</keyword>
<evidence type="ECO:0000256" key="4">
    <source>
        <dbReference type="ARBA" id="ARBA00022692"/>
    </source>
</evidence>
<accession>M4VEJ9</accession>
<evidence type="ECO:0000256" key="8">
    <source>
        <dbReference type="RuleBase" id="RU362002"/>
    </source>
</evidence>
<feature type="transmembrane region" description="Helical" evidence="8">
    <location>
        <begin position="6"/>
        <end position="28"/>
    </location>
</feature>
<evidence type="ECO:0000256" key="7">
    <source>
        <dbReference type="ARBA" id="ARBA00023177"/>
    </source>
</evidence>
<feature type="transmembrane region" description="Helical" evidence="8">
    <location>
        <begin position="356"/>
        <end position="377"/>
    </location>
</feature>
<dbReference type="NCBIfam" id="TIGR00836">
    <property type="entry name" value="amt"/>
    <property type="match status" value="1"/>
</dbReference>
<name>M4VEJ9_9BACT</name>
<protein>
    <recommendedName>
        <fullName evidence="8">Ammonium transporter</fullName>
    </recommendedName>
</protein>
<dbReference type="PATRIC" id="fig|349215.9.peg.84"/>
<keyword evidence="4 8" id="KW-0812">Transmembrane</keyword>
<feature type="transmembrane region" description="Helical" evidence="8">
    <location>
        <begin position="125"/>
        <end position="146"/>
    </location>
</feature>
<evidence type="ECO:0000256" key="2">
    <source>
        <dbReference type="ARBA" id="ARBA00005887"/>
    </source>
</evidence>
<dbReference type="GO" id="GO:0008519">
    <property type="term" value="F:ammonium channel activity"/>
    <property type="evidence" value="ECO:0007669"/>
    <property type="project" value="InterPro"/>
</dbReference>
<dbReference type="KEGG" id="man:A11S_83"/>
<feature type="transmembrane region" description="Helical" evidence="8">
    <location>
        <begin position="194"/>
        <end position="214"/>
    </location>
</feature>
<dbReference type="HOGENOM" id="CLU_000445_33_0_5"/>
<keyword evidence="5 8" id="KW-1133">Transmembrane helix</keyword>
<feature type="domain" description="Ammonium transporter AmtB-like" evidence="9">
    <location>
        <begin position="7"/>
        <end position="403"/>
    </location>
</feature>
<feature type="transmembrane region" description="Helical" evidence="8">
    <location>
        <begin position="258"/>
        <end position="276"/>
    </location>
</feature>
<sequence length="407" mass="42470">MIPADIAWMLMATALVLLMTPGVAFFYGGMVPVRSVISTKFQSFACMGVVGLIWAVCGYSLVFSEGNIFIGGFDYLMLSNVGVDPNASYGPTIPHVLFMLFQATFAIITPALITGAVAERVRFKAWLIIMALWSLCVYVPVAHWVWGPGGWIAKMGGLDFAGGLVVHMTSGFAALVAAIMLGNRAGFKPEENNSFSVLMVWLGATFLWFGWFGFNAGSALGANGLAAYAAGTTFFAAATSMTIWMICDWVIGGKPTAVGAAVGAVAGLVAITPAAGYVSLQAALIIGVVAAVGCYFAARLVKHTLKTDDTVDVFACHGVGGMIGTILTAVFASTAINPAGADGLLFGGVDLFRANVIGALVVVGYTGVVTAVIFKLVGLITPVRVSQSEEKSGLDMTQHGERAFALR</sequence>
<feature type="transmembrane region" description="Helical" evidence="8">
    <location>
        <begin position="49"/>
        <end position="73"/>
    </location>
</feature>
<dbReference type="PRINTS" id="PR00342">
    <property type="entry name" value="RHESUSRHD"/>
</dbReference>
<feature type="transmembrane region" description="Helical" evidence="8">
    <location>
        <begin position="226"/>
        <end position="246"/>
    </location>
</feature>
<reference evidence="10 11" key="1">
    <citation type="journal article" date="2013" name="ISME J.">
        <title>By their genes ye shall know them: genomic signatures of predatory bacteria.</title>
        <authorList>
            <person name="Pasternak Z."/>
            <person name="Pietrokovski S."/>
            <person name="Rotem O."/>
            <person name="Gophna U."/>
            <person name="Lurie-Weinberger M.N."/>
            <person name="Jurkevitch E."/>
        </authorList>
    </citation>
    <scope>NUCLEOTIDE SEQUENCE [LARGE SCALE GENOMIC DNA]</scope>
    <source>
        <strain evidence="10">EPB</strain>
    </source>
</reference>